<protein>
    <submittedName>
        <fullName evidence="1">Uncharacterized protein</fullName>
    </submittedName>
</protein>
<evidence type="ECO:0000313" key="2">
    <source>
        <dbReference type="Proteomes" id="UP000183898"/>
    </source>
</evidence>
<gene>
    <name evidence="1" type="ORF">SAMN05216404_102295</name>
</gene>
<dbReference type="EMBL" id="FOCT01000002">
    <property type="protein sequence ID" value="SEN07717.1"/>
    <property type="molecule type" value="Genomic_DNA"/>
</dbReference>
<reference evidence="1 2" key="1">
    <citation type="submission" date="2016-10" db="EMBL/GenBank/DDBJ databases">
        <authorList>
            <person name="de Groot N.N."/>
        </authorList>
    </citation>
    <scope>NUCLEOTIDE SEQUENCE [LARGE SCALE GENOMIC DNA]</scope>
    <source>
        <strain evidence="1 2">Nl18</strain>
    </source>
</reference>
<sequence length="37" mass="4173">MRHSLSTIHRAMELALLLAYPLVCTGNFPLQEGLKFT</sequence>
<accession>A0A1H8DMH1</accession>
<organism evidence="1 2">
    <name type="scientific">Nitrosospira multiformis</name>
    <dbReference type="NCBI Taxonomy" id="1231"/>
    <lineage>
        <taxon>Bacteria</taxon>
        <taxon>Pseudomonadati</taxon>
        <taxon>Pseudomonadota</taxon>
        <taxon>Betaproteobacteria</taxon>
        <taxon>Nitrosomonadales</taxon>
        <taxon>Nitrosomonadaceae</taxon>
        <taxon>Nitrosospira</taxon>
    </lineage>
</organism>
<proteinExistence type="predicted"/>
<dbReference type="Proteomes" id="UP000183898">
    <property type="component" value="Unassembled WGS sequence"/>
</dbReference>
<dbReference type="AlphaFoldDB" id="A0A1H8DMH1"/>
<name>A0A1H8DMH1_9PROT</name>
<evidence type="ECO:0000313" key="1">
    <source>
        <dbReference type="EMBL" id="SEN07717.1"/>
    </source>
</evidence>